<dbReference type="STRING" id="292563.Cyast_0993"/>
<dbReference type="InterPro" id="IPR014968">
    <property type="entry name" value="XisI"/>
</dbReference>
<dbReference type="EMBL" id="CP003940">
    <property type="protein sequence ID" value="AFZ46965.1"/>
    <property type="molecule type" value="Genomic_DNA"/>
</dbReference>
<evidence type="ECO:0000313" key="1">
    <source>
        <dbReference type="EMBL" id="AFZ46965.1"/>
    </source>
</evidence>
<dbReference type="Pfam" id="PF08869">
    <property type="entry name" value="XisI"/>
    <property type="match status" value="1"/>
</dbReference>
<dbReference type="Gene3D" id="3.30.310.110">
    <property type="entry name" value="XisI-like"/>
    <property type="match status" value="1"/>
</dbReference>
<dbReference type="InterPro" id="IPR035943">
    <property type="entry name" value="XisI-like_sf"/>
</dbReference>
<gene>
    <name evidence="1" type="ordered locus">Cyast_0993</name>
</gene>
<dbReference type="AlphaFoldDB" id="K9YKN7"/>
<dbReference type="BioCyc" id="CSTA292563:G1353-1001-MONOMER"/>
<evidence type="ECO:0000313" key="2">
    <source>
        <dbReference type="Proteomes" id="UP000010483"/>
    </source>
</evidence>
<accession>K9YKN7</accession>
<organism evidence="1 2">
    <name type="scientific">Cyanobacterium stanieri (strain ATCC 29140 / PCC 7202)</name>
    <dbReference type="NCBI Taxonomy" id="292563"/>
    <lineage>
        <taxon>Bacteria</taxon>
        <taxon>Bacillati</taxon>
        <taxon>Cyanobacteriota</taxon>
        <taxon>Cyanophyceae</taxon>
        <taxon>Oscillatoriophycideae</taxon>
        <taxon>Chroococcales</taxon>
        <taxon>Geminocystaceae</taxon>
        <taxon>Cyanobacterium</taxon>
    </lineage>
</organism>
<name>K9YKN7_CYASC</name>
<reference evidence="2" key="1">
    <citation type="journal article" date="2013" name="Proc. Natl. Acad. Sci. U.S.A.">
        <title>Improving the coverage of the cyanobacterial phylum using diversity-driven genome sequencing.</title>
        <authorList>
            <person name="Shih P.M."/>
            <person name="Wu D."/>
            <person name="Latifi A."/>
            <person name="Axen S.D."/>
            <person name="Fewer D.P."/>
            <person name="Talla E."/>
            <person name="Calteau A."/>
            <person name="Cai F."/>
            <person name="Tandeau de Marsac N."/>
            <person name="Rippka R."/>
            <person name="Herdman M."/>
            <person name="Sivonen K."/>
            <person name="Coursin T."/>
            <person name="Laurent T."/>
            <person name="Goodwin L."/>
            <person name="Nolan M."/>
            <person name="Davenport K.W."/>
            <person name="Han C.S."/>
            <person name="Rubin E.M."/>
            <person name="Eisen J.A."/>
            <person name="Woyke T."/>
            <person name="Gugger M."/>
            <person name="Kerfeld C.A."/>
        </authorList>
    </citation>
    <scope>NUCLEOTIDE SEQUENCE [LARGE SCALE GENOMIC DNA]</scope>
    <source>
        <strain evidence="2">ATCC 29140 / PCC 7202</strain>
    </source>
</reference>
<keyword evidence="2" id="KW-1185">Reference proteome</keyword>
<dbReference type="HOGENOM" id="CLU_149829_1_0_3"/>
<sequence length="108" mass="12523">MDKSIKYANILTQVLRQQSAIQPRLQNLKISSVCDRDTGHFLIIMTGWQKESWRDQILFHARLIDDKIVIEDDNFEEGLTNILIQEGIDDKDIVTQIEKNKDILSTPV</sequence>
<dbReference type="eggNOG" id="ENOG5031KEP">
    <property type="taxonomic scope" value="Bacteria"/>
</dbReference>
<dbReference type="KEGG" id="csn:Cyast_0993"/>
<protein>
    <submittedName>
        <fullName evidence="1">XisI protein</fullName>
    </submittedName>
</protein>
<proteinExistence type="predicted"/>
<dbReference type="Proteomes" id="UP000010483">
    <property type="component" value="Chromosome"/>
</dbReference>
<dbReference type="SUPFAM" id="SSF143847">
    <property type="entry name" value="XisI-like"/>
    <property type="match status" value="1"/>
</dbReference>